<reference evidence="7 8" key="1">
    <citation type="journal article" date="2020" name="Nature">
        <title>Isolation of an archaeon at the prokaryote-eukaryote interface.</title>
        <authorList>
            <person name="Imachi H."/>
            <person name="Nobu M.K."/>
            <person name="Nakahara N."/>
            <person name="Morono Y."/>
            <person name="Ogawara M."/>
            <person name="Takaki Y."/>
            <person name="Takano Y."/>
            <person name="Uematsu K."/>
            <person name="Ikuta T."/>
            <person name="Ito M."/>
            <person name="Matsui Y."/>
            <person name="Miyazaki M."/>
            <person name="Murata K."/>
            <person name="Saito Y."/>
            <person name="Sakai S."/>
            <person name="Song C."/>
            <person name="Tasumi E."/>
            <person name="Yamanaka Y."/>
            <person name="Yamaguchi T."/>
            <person name="Kamagata Y."/>
            <person name="Tamaki H."/>
            <person name="Takai K."/>
        </authorList>
    </citation>
    <scope>NUCLEOTIDE SEQUENCE [LARGE SCALE GENOMIC DNA]</scope>
    <source>
        <strain evidence="7 8">MK-D1</strain>
    </source>
</reference>
<dbReference type="SUPFAM" id="SSF55666">
    <property type="entry name" value="Ribonuclease PH domain 2-like"/>
    <property type="match status" value="1"/>
</dbReference>
<reference evidence="7 8" key="2">
    <citation type="journal article" date="2024" name="Int. J. Syst. Evol. Microbiol.">
        <title>Promethearchaeum syntrophicum gen. nov., sp. nov., an anaerobic, obligately syntrophic archaeon, the first isolate of the lineage 'Asgard' archaea, and proposal of the new archaeal phylum Promethearchaeota phyl. nov. and kingdom Promethearchaeati regn. nov.</title>
        <authorList>
            <person name="Imachi H."/>
            <person name="Nobu M.K."/>
            <person name="Kato S."/>
            <person name="Takaki Y."/>
            <person name="Miyazaki M."/>
            <person name="Miyata M."/>
            <person name="Ogawara M."/>
            <person name="Saito Y."/>
            <person name="Sakai S."/>
            <person name="Tahara Y.O."/>
            <person name="Takano Y."/>
            <person name="Tasumi E."/>
            <person name="Uematsu K."/>
            <person name="Yoshimura T."/>
            <person name="Itoh T."/>
            <person name="Ohkuma M."/>
            <person name="Takai K."/>
        </authorList>
    </citation>
    <scope>NUCLEOTIDE SEQUENCE [LARGE SCALE GENOMIC DNA]</scope>
    <source>
        <strain evidence="7 8">MK-D1</strain>
    </source>
</reference>
<dbReference type="InterPro" id="IPR018336">
    <property type="entry name" value="RNase_PH_CS"/>
</dbReference>
<dbReference type="EC" id="2.7.7.56" evidence="7"/>
<dbReference type="Pfam" id="PF01138">
    <property type="entry name" value="RNase_PH"/>
    <property type="match status" value="1"/>
</dbReference>
<dbReference type="AlphaFoldDB" id="A0A5B9DEZ5"/>
<dbReference type="KEGG" id="psyt:DSAG12_03686"/>
<dbReference type="Proteomes" id="UP000321408">
    <property type="component" value="Chromosome"/>
</dbReference>
<dbReference type="InterPro" id="IPR002381">
    <property type="entry name" value="RNase_PH_bac-type"/>
</dbReference>
<keyword evidence="8" id="KW-1185">Reference proteome</keyword>
<dbReference type="GO" id="GO:0000049">
    <property type="term" value="F:tRNA binding"/>
    <property type="evidence" value="ECO:0007669"/>
    <property type="project" value="UniProtKB-KW"/>
</dbReference>
<dbReference type="GO" id="GO:0009022">
    <property type="term" value="F:tRNA nucleotidyltransferase activity"/>
    <property type="evidence" value="ECO:0007669"/>
    <property type="project" value="InterPro"/>
</dbReference>
<keyword evidence="5" id="KW-0271">Exosome</keyword>
<evidence type="ECO:0000256" key="1">
    <source>
        <dbReference type="ARBA" id="ARBA00006678"/>
    </source>
</evidence>
<name>A0A5B9DEZ5_9ARCH</name>
<evidence type="ECO:0000256" key="5">
    <source>
        <dbReference type="ARBA" id="ARBA00022835"/>
    </source>
</evidence>
<sequence>MSESPIRKDGRANDEIRPLKITRNYLKWPEGSVLVEVGETKVIITASVEESVPRFLRDSGKGWITAEYDMLPRATDRRRNRDRNRKIPGRSMEIQRLIGRSIRAAFDIDNIGEISIKIDADVIQADGGTRCASIVGSFVATYDAIQKAVENRIIVKMPSFSVISAISVGIIKGIPMLDLPYVEDSQAEVDMNIISSEDGKFIEIQGTAEGKNFSRDELNQLLDLAVKGNSEIIIYIKKLLNL</sequence>
<keyword evidence="4" id="KW-0819">tRNA processing</keyword>
<keyword evidence="6" id="KW-0694">RNA-binding</keyword>
<dbReference type="NCBIfam" id="TIGR01966">
    <property type="entry name" value="RNasePH"/>
    <property type="match status" value="1"/>
</dbReference>
<gene>
    <name evidence="7" type="primary">rph</name>
    <name evidence="7" type="ORF">DSAG12_03686</name>
</gene>
<dbReference type="Gene3D" id="3.30.230.70">
    <property type="entry name" value="GHMP Kinase, N-terminal domain"/>
    <property type="match status" value="1"/>
</dbReference>
<evidence type="ECO:0000256" key="3">
    <source>
        <dbReference type="ARBA" id="ARBA00022555"/>
    </source>
</evidence>
<dbReference type="GO" id="GO:0016787">
    <property type="term" value="F:hydrolase activity"/>
    <property type="evidence" value="ECO:0007669"/>
    <property type="project" value="UniProtKB-KW"/>
</dbReference>
<proteinExistence type="inferred from homology"/>
<keyword evidence="7" id="KW-0808">Transferase</keyword>
<dbReference type="InterPro" id="IPR015847">
    <property type="entry name" value="ExoRNase_PH_dom2"/>
</dbReference>
<dbReference type="EMBL" id="CP042905">
    <property type="protein sequence ID" value="QEE17848.2"/>
    <property type="molecule type" value="Genomic_DNA"/>
</dbReference>
<dbReference type="InterPro" id="IPR001247">
    <property type="entry name" value="ExoRNase_PH_dom1"/>
</dbReference>
<dbReference type="FunFam" id="3.30.230.70:FF:000003">
    <property type="entry name" value="Ribonuclease PH"/>
    <property type="match status" value="1"/>
</dbReference>
<protein>
    <submittedName>
        <fullName evidence="7">Ribonuclease PH</fullName>
        <ecNumber evidence="7">2.7.7.56</ecNumber>
    </submittedName>
</protein>
<dbReference type="PROSITE" id="PS01277">
    <property type="entry name" value="RIBONUCLEASE_PH"/>
    <property type="match status" value="1"/>
</dbReference>
<dbReference type="InterPro" id="IPR020568">
    <property type="entry name" value="Ribosomal_Su5_D2-typ_SF"/>
</dbReference>
<comment type="similarity">
    <text evidence="1">Belongs to the RNase PH family.</text>
</comment>
<evidence type="ECO:0000256" key="4">
    <source>
        <dbReference type="ARBA" id="ARBA00022694"/>
    </source>
</evidence>
<dbReference type="InterPro" id="IPR027408">
    <property type="entry name" value="PNPase/RNase_PH_dom_sf"/>
</dbReference>
<evidence type="ECO:0000256" key="6">
    <source>
        <dbReference type="ARBA" id="ARBA00022884"/>
    </source>
</evidence>
<dbReference type="Pfam" id="PF03725">
    <property type="entry name" value="RNase_PH_C"/>
    <property type="match status" value="1"/>
</dbReference>
<keyword evidence="3" id="KW-0820">tRNA-binding</keyword>
<dbReference type="PANTHER" id="PTHR11953">
    <property type="entry name" value="EXOSOME COMPLEX COMPONENT"/>
    <property type="match status" value="1"/>
</dbReference>
<dbReference type="SUPFAM" id="SSF54211">
    <property type="entry name" value="Ribosomal protein S5 domain 2-like"/>
    <property type="match status" value="1"/>
</dbReference>
<evidence type="ECO:0000256" key="2">
    <source>
        <dbReference type="ARBA" id="ARBA00022552"/>
    </source>
</evidence>
<dbReference type="HAMAP" id="MF_00564">
    <property type="entry name" value="RNase_PH"/>
    <property type="match status" value="1"/>
</dbReference>
<dbReference type="GO" id="GO:0008033">
    <property type="term" value="P:tRNA processing"/>
    <property type="evidence" value="ECO:0007669"/>
    <property type="project" value="UniProtKB-KW"/>
</dbReference>
<evidence type="ECO:0000313" key="7">
    <source>
        <dbReference type="EMBL" id="QEE17848.2"/>
    </source>
</evidence>
<evidence type="ECO:0000313" key="8">
    <source>
        <dbReference type="Proteomes" id="UP000321408"/>
    </source>
</evidence>
<keyword evidence="7" id="KW-0548">Nucleotidyltransferase</keyword>
<keyword evidence="2" id="KW-0698">rRNA processing</keyword>
<dbReference type="InterPro" id="IPR050080">
    <property type="entry name" value="RNase_PH"/>
</dbReference>
<dbReference type="GO" id="GO:0000178">
    <property type="term" value="C:exosome (RNase complex)"/>
    <property type="evidence" value="ECO:0007669"/>
    <property type="project" value="UniProtKB-KW"/>
</dbReference>
<dbReference type="GO" id="GO:0016075">
    <property type="term" value="P:rRNA catabolic process"/>
    <property type="evidence" value="ECO:0007669"/>
    <property type="project" value="TreeGrafter"/>
</dbReference>
<dbReference type="PANTHER" id="PTHR11953:SF0">
    <property type="entry name" value="EXOSOME COMPLEX COMPONENT RRP41"/>
    <property type="match status" value="1"/>
</dbReference>
<dbReference type="InterPro" id="IPR036345">
    <property type="entry name" value="ExoRNase_PH_dom2_sf"/>
</dbReference>
<organism evidence="7 8">
    <name type="scientific">Promethearchaeum syntrophicum</name>
    <dbReference type="NCBI Taxonomy" id="2594042"/>
    <lineage>
        <taxon>Archaea</taxon>
        <taxon>Promethearchaeati</taxon>
        <taxon>Promethearchaeota</taxon>
        <taxon>Promethearchaeia</taxon>
        <taxon>Promethearchaeales</taxon>
        <taxon>Promethearchaeaceae</taxon>
        <taxon>Promethearchaeum</taxon>
    </lineage>
</organism>
<dbReference type="GO" id="GO:0006364">
    <property type="term" value="P:rRNA processing"/>
    <property type="evidence" value="ECO:0007669"/>
    <property type="project" value="UniProtKB-KW"/>
</dbReference>
<accession>A0A5B9DEZ5</accession>